<evidence type="ECO:0000259" key="1">
    <source>
        <dbReference type="PROSITE" id="PS50234"/>
    </source>
</evidence>
<dbReference type="InterPro" id="IPR036047">
    <property type="entry name" value="F-box-like_dom_sf"/>
</dbReference>
<dbReference type="Gene3D" id="1.20.1280.50">
    <property type="match status" value="1"/>
</dbReference>
<protein>
    <recommendedName>
        <fullName evidence="1">VWFA domain-containing protein</fullName>
    </recommendedName>
</protein>
<dbReference type="Pfam" id="PF00092">
    <property type="entry name" value="VWA"/>
    <property type="match status" value="1"/>
</dbReference>
<dbReference type="PRINTS" id="PR00453">
    <property type="entry name" value="VWFADOMAIN"/>
</dbReference>
<dbReference type="Pfam" id="PF12937">
    <property type="entry name" value="F-box-like"/>
    <property type="match status" value="1"/>
</dbReference>
<dbReference type="Gene3D" id="3.40.50.410">
    <property type="entry name" value="von Willebrand factor, type A domain"/>
    <property type="match status" value="1"/>
</dbReference>
<name>A0AAW1T3D7_9CHLO</name>
<dbReference type="PROSITE" id="PS50234">
    <property type="entry name" value="VWFA"/>
    <property type="match status" value="1"/>
</dbReference>
<dbReference type="SMART" id="SM00327">
    <property type="entry name" value="VWA"/>
    <property type="match status" value="1"/>
</dbReference>
<dbReference type="InterPro" id="IPR052229">
    <property type="entry name" value="Collagen-VI/PIF"/>
</dbReference>
<dbReference type="InterPro" id="IPR001810">
    <property type="entry name" value="F-box_dom"/>
</dbReference>
<gene>
    <name evidence="2" type="ORF">WJX84_010799</name>
</gene>
<feature type="domain" description="VWFA" evidence="1">
    <location>
        <begin position="146"/>
        <end position="316"/>
    </location>
</feature>
<dbReference type="InterPro" id="IPR036465">
    <property type="entry name" value="vWFA_dom_sf"/>
</dbReference>
<dbReference type="EMBL" id="JALJOV010000448">
    <property type="protein sequence ID" value="KAK9863633.1"/>
    <property type="molecule type" value="Genomic_DNA"/>
</dbReference>
<keyword evidence="3" id="KW-1185">Reference proteome</keyword>
<dbReference type="PANTHER" id="PTHR22588">
    <property type="entry name" value="VWFA DOMAIN-CONTAINING PROTEIN"/>
    <property type="match status" value="1"/>
</dbReference>
<dbReference type="PANTHER" id="PTHR22588:SF3">
    <property type="entry name" value="VWFA DOMAIN-CONTAINING PROTEIN"/>
    <property type="match status" value="1"/>
</dbReference>
<organism evidence="2 3">
    <name type="scientific">Apatococcus fuscideae</name>
    <dbReference type="NCBI Taxonomy" id="2026836"/>
    <lineage>
        <taxon>Eukaryota</taxon>
        <taxon>Viridiplantae</taxon>
        <taxon>Chlorophyta</taxon>
        <taxon>core chlorophytes</taxon>
        <taxon>Trebouxiophyceae</taxon>
        <taxon>Chlorellales</taxon>
        <taxon>Chlorellaceae</taxon>
        <taxon>Apatococcus</taxon>
    </lineage>
</organism>
<dbReference type="Proteomes" id="UP001485043">
    <property type="component" value="Unassembled WGS sequence"/>
</dbReference>
<evidence type="ECO:0000313" key="2">
    <source>
        <dbReference type="EMBL" id="KAK9863633.1"/>
    </source>
</evidence>
<proteinExistence type="predicted"/>
<dbReference type="SUPFAM" id="SSF81383">
    <property type="entry name" value="F-box domain"/>
    <property type="match status" value="1"/>
</dbReference>
<reference evidence="2 3" key="1">
    <citation type="journal article" date="2024" name="Nat. Commun.">
        <title>Phylogenomics reveals the evolutionary origins of lichenization in chlorophyte algae.</title>
        <authorList>
            <person name="Puginier C."/>
            <person name="Libourel C."/>
            <person name="Otte J."/>
            <person name="Skaloud P."/>
            <person name="Haon M."/>
            <person name="Grisel S."/>
            <person name="Petersen M."/>
            <person name="Berrin J.G."/>
            <person name="Delaux P.M."/>
            <person name="Dal Grande F."/>
            <person name="Keller J."/>
        </authorList>
    </citation>
    <scope>NUCLEOTIDE SEQUENCE [LARGE SCALE GENOMIC DNA]</scope>
    <source>
        <strain evidence="2 3">SAG 2523</strain>
    </source>
</reference>
<sequence length="316" mass="34465">MAPLLGEFTESLTPTVAYPLGTTGRCLPAATALGLFDLPSELLEAIIFDTLDPRDIASLALSCKRLSSHSGNDRRWKAKFITKWGYGICPDRTEDAAVIAGSWQNLFRSRRLLEKTAPENVCPCPEEIDALLHLAGRSLSSSRQSLLLFLVDTSSSVSNADYKAMTDFMSRTHQKLSQPSSELQVSLVQFSGCAQVEILPERMETQKFTQQAEAMERLQAGTRIASALDHAMNVAKDFPEADKVIMLLSDGDVDYSDLDRALKTCQAFQSLPAPAPVFFSIGVGCVNSGSLRKLSQAAGGSGCEQYLPLHVSHRVY</sequence>
<dbReference type="SUPFAM" id="SSF53300">
    <property type="entry name" value="vWA-like"/>
    <property type="match status" value="1"/>
</dbReference>
<dbReference type="InterPro" id="IPR002035">
    <property type="entry name" value="VWF_A"/>
</dbReference>
<accession>A0AAW1T3D7</accession>
<comment type="caution">
    <text evidence="2">The sequence shown here is derived from an EMBL/GenBank/DDBJ whole genome shotgun (WGS) entry which is preliminary data.</text>
</comment>
<dbReference type="AlphaFoldDB" id="A0AAW1T3D7"/>
<evidence type="ECO:0000313" key="3">
    <source>
        <dbReference type="Proteomes" id="UP001485043"/>
    </source>
</evidence>